<dbReference type="EC" id="2.5.1.15" evidence="4"/>
<evidence type="ECO:0000313" key="11">
    <source>
        <dbReference type="Proteomes" id="UP000032408"/>
    </source>
</evidence>
<keyword evidence="6" id="KW-0479">Metal-binding</keyword>
<keyword evidence="5" id="KW-0808">Transferase</keyword>
<keyword evidence="7" id="KW-0460">Magnesium</keyword>
<dbReference type="Gene3D" id="3.20.20.20">
    <property type="entry name" value="Dihydropteroate synthase-like"/>
    <property type="match status" value="1"/>
</dbReference>
<dbReference type="PROSITE" id="PS50972">
    <property type="entry name" value="PTERIN_BINDING"/>
    <property type="match status" value="1"/>
</dbReference>
<evidence type="ECO:0000313" key="10">
    <source>
        <dbReference type="EMBL" id="AJW70018.1"/>
    </source>
</evidence>
<evidence type="ECO:0000256" key="5">
    <source>
        <dbReference type="ARBA" id="ARBA00022679"/>
    </source>
</evidence>
<dbReference type="InterPro" id="IPR000489">
    <property type="entry name" value="Pterin-binding_dom"/>
</dbReference>
<evidence type="ECO:0000256" key="6">
    <source>
        <dbReference type="ARBA" id="ARBA00022723"/>
    </source>
</evidence>
<dbReference type="STRING" id="1580092.NADRNF5_0321"/>
<dbReference type="GO" id="GO:0046654">
    <property type="term" value="P:tetrahydrofolate biosynthetic process"/>
    <property type="evidence" value="ECO:0007669"/>
    <property type="project" value="TreeGrafter"/>
</dbReference>
<accession>A0A0D5C0C6</accession>
<sequence>MTQIALDLINHVAKIANVGVGGKNPVRIMGILNTSPESFYKKSIYTSTIQIKNSIKDMENYGADFIDVGGMSTAPYLSTIISEKTESKRILSAIKIIQNVSNLPISVDTCRAIVAKDALEHGVEIINDISGLKYDEEMRKVVSEFSPSLILCAYDSKTVSGNPVPTTKKLFRESLKIAKDSHVSSEKIVLDPAIGFFRKTGKGPFFTKIKSDWVKRDLAIIQNLKSIKQNFPILISVSNKSFLGNILQKENPADRLFGSIAAEAISVINGADIIRTHNVQATRDAITIASKLSKQHKGL</sequence>
<evidence type="ECO:0000259" key="9">
    <source>
        <dbReference type="PROSITE" id="PS50972"/>
    </source>
</evidence>
<proteinExistence type="predicted"/>
<evidence type="ECO:0000256" key="1">
    <source>
        <dbReference type="ARBA" id="ARBA00000012"/>
    </source>
</evidence>
<evidence type="ECO:0000256" key="4">
    <source>
        <dbReference type="ARBA" id="ARBA00012458"/>
    </source>
</evidence>
<feature type="domain" description="Pterin-binding" evidence="9">
    <location>
        <begin position="26"/>
        <end position="287"/>
    </location>
</feature>
<dbReference type="SUPFAM" id="SSF51717">
    <property type="entry name" value="Dihydropteroate synthetase-like"/>
    <property type="match status" value="1"/>
</dbReference>
<dbReference type="GO" id="GO:0004156">
    <property type="term" value="F:dihydropteroate synthase activity"/>
    <property type="evidence" value="ECO:0007669"/>
    <property type="project" value="UniProtKB-EC"/>
</dbReference>
<reference evidence="11" key="1">
    <citation type="submission" date="2015-03" db="EMBL/GenBank/DDBJ databases">
        <title>Characterization of two novel Thaumarchaeota isolated from the Northern Adriatic Sea.</title>
        <authorList>
            <person name="Bayer B."/>
            <person name="Vojvoda J."/>
            <person name="Offre P."/>
            <person name="Srivastava A."/>
            <person name="Elisabeth N."/>
            <person name="Garcia J.A.L."/>
            <person name="Schleper C."/>
            <person name="Herndl G.J."/>
        </authorList>
    </citation>
    <scope>NUCLEOTIDE SEQUENCE [LARGE SCALE GENOMIC DNA]</scope>
    <source>
        <strain evidence="11">NF5</strain>
    </source>
</reference>
<dbReference type="HOGENOM" id="CLU_008023_0_2_2"/>
<dbReference type="Proteomes" id="UP000032408">
    <property type="component" value="Chromosome"/>
</dbReference>
<dbReference type="PANTHER" id="PTHR20941:SF1">
    <property type="entry name" value="FOLIC ACID SYNTHESIS PROTEIN FOL1"/>
    <property type="match status" value="1"/>
</dbReference>
<keyword evidence="11" id="KW-1185">Reference proteome</keyword>
<reference evidence="10 11" key="2">
    <citation type="journal article" date="2016" name="ISME J.">
        <title>Physiological and genomic characterization of two novel marine thaumarchaeal strains indicates niche differentiation.</title>
        <authorList>
            <person name="Bayer B."/>
            <person name="Vojvoda J."/>
            <person name="Offre P."/>
            <person name="Alves R.J."/>
            <person name="Elisabeth N.H."/>
            <person name="Garcia J.A."/>
            <person name="Volland J.M."/>
            <person name="Srivastava A."/>
            <person name="Schleper C."/>
            <person name="Herndl G.J."/>
        </authorList>
    </citation>
    <scope>NUCLEOTIDE SEQUENCE [LARGE SCALE GENOMIC DNA]</scope>
    <source>
        <strain evidence="10 11">NF5</strain>
    </source>
</reference>
<organism evidence="10 11">
    <name type="scientific">Nitrosopumilus adriaticus</name>
    <dbReference type="NCBI Taxonomy" id="1580092"/>
    <lineage>
        <taxon>Archaea</taxon>
        <taxon>Nitrososphaerota</taxon>
        <taxon>Nitrososphaeria</taxon>
        <taxon>Nitrosopumilales</taxon>
        <taxon>Nitrosopumilaceae</taxon>
        <taxon>Nitrosopumilus</taxon>
    </lineage>
</organism>
<dbReference type="InterPro" id="IPR006390">
    <property type="entry name" value="DHP_synth_dom"/>
</dbReference>
<dbReference type="GO" id="GO:0046656">
    <property type="term" value="P:folic acid biosynthetic process"/>
    <property type="evidence" value="ECO:0007669"/>
    <property type="project" value="UniProtKB-KW"/>
</dbReference>
<dbReference type="NCBIfam" id="TIGR01496">
    <property type="entry name" value="DHPS"/>
    <property type="match status" value="1"/>
</dbReference>
<comment type="pathway">
    <text evidence="3">Cofactor biosynthesis; tetrahydrofolate biosynthesis; 7,8-dihydrofolate from 2-amino-4-hydroxy-6-hydroxymethyl-7,8-dihydropteridine diphosphate and 4-aminobenzoate: step 1/2.</text>
</comment>
<comment type="catalytic activity">
    <reaction evidence="1">
        <text>(7,8-dihydropterin-6-yl)methyl diphosphate + 4-aminobenzoate = 7,8-dihydropteroate + diphosphate</text>
        <dbReference type="Rhea" id="RHEA:19949"/>
        <dbReference type="ChEBI" id="CHEBI:17836"/>
        <dbReference type="ChEBI" id="CHEBI:17839"/>
        <dbReference type="ChEBI" id="CHEBI:33019"/>
        <dbReference type="ChEBI" id="CHEBI:72950"/>
        <dbReference type="EC" id="2.5.1.15"/>
    </reaction>
</comment>
<comment type="cofactor">
    <cofactor evidence="2">
        <name>Mg(2+)</name>
        <dbReference type="ChEBI" id="CHEBI:18420"/>
    </cofactor>
</comment>
<gene>
    <name evidence="10" type="ORF">NADRNF5_0321</name>
</gene>
<dbReference type="KEGG" id="nin:NADRNF5_0321"/>
<dbReference type="InterPro" id="IPR011005">
    <property type="entry name" value="Dihydropteroate_synth-like_sf"/>
</dbReference>
<name>A0A0D5C0C6_9ARCH</name>
<evidence type="ECO:0000256" key="7">
    <source>
        <dbReference type="ARBA" id="ARBA00022842"/>
    </source>
</evidence>
<dbReference type="GO" id="GO:0046872">
    <property type="term" value="F:metal ion binding"/>
    <property type="evidence" value="ECO:0007669"/>
    <property type="project" value="UniProtKB-KW"/>
</dbReference>
<evidence type="ECO:0000256" key="3">
    <source>
        <dbReference type="ARBA" id="ARBA00004763"/>
    </source>
</evidence>
<dbReference type="PANTHER" id="PTHR20941">
    <property type="entry name" value="FOLATE SYNTHESIS PROTEINS"/>
    <property type="match status" value="1"/>
</dbReference>
<dbReference type="EMBL" id="CP011070">
    <property type="protein sequence ID" value="AJW70018.1"/>
    <property type="molecule type" value="Genomic_DNA"/>
</dbReference>
<dbReference type="Pfam" id="PF00809">
    <property type="entry name" value="Pterin_bind"/>
    <property type="match status" value="1"/>
</dbReference>
<dbReference type="InterPro" id="IPR045031">
    <property type="entry name" value="DHP_synth-like"/>
</dbReference>
<evidence type="ECO:0000256" key="2">
    <source>
        <dbReference type="ARBA" id="ARBA00001946"/>
    </source>
</evidence>
<protein>
    <recommendedName>
        <fullName evidence="4">dihydropteroate synthase</fullName>
        <ecNumber evidence="4">2.5.1.15</ecNumber>
    </recommendedName>
</protein>
<keyword evidence="8" id="KW-0289">Folate biosynthesis</keyword>
<evidence type="ECO:0000256" key="8">
    <source>
        <dbReference type="ARBA" id="ARBA00022909"/>
    </source>
</evidence>
<dbReference type="AlphaFoldDB" id="A0A0D5C0C6"/>